<evidence type="ECO:0000259" key="2">
    <source>
        <dbReference type="Pfam" id="PF09603"/>
    </source>
</evidence>
<name>A0ABS9KK69_9BACT</name>
<dbReference type="InterPro" id="IPR011871">
    <property type="entry name" value="Fib_succ_major"/>
</dbReference>
<dbReference type="EMBL" id="JAKLTR010000001">
    <property type="protein sequence ID" value="MCG2612713.1"/>
    <property type="molecule type" value="Genomic_DNA"/>
</dbReference>
<evidence type="ECO:0000313" key="3">
    <source>
        <dbReference type="EMBL" id="MCG2612713.1"/>
    </source>
</evidence>
<dbReference type="PROSITE" id="PS51257">
    <property type="entry name" value="PROKAR_LIPOPROTEIN"/>
    <property type="match status" value="1"/>
</dbReference>
<gene>
    <name evidence="3" type="ORF">LZZ85_00415</name>
</gene>
<accession>A0ABS9KK69</accession>
<feature type="signal peptide" evidence="1">
    <location>
        <begin position="1"/>
        <end position="21"/>
    </location>
</feature>
<protein>
    <recommendedName>
        <fullName evidence="2">Fibrobacter succinogenes major paralogous domain-containing protein</fullName>
    </recommendedName>
</protein>
<feature type="chain" id="PRO_5046230678" description="Fibrobacter succinogenes major paralogous domain-containing protein" evidence="1">
    <location>
        <begin position="22"/>
        <end position="600"/>
    </location>
</feature>
<comment type="caution">
    <text evidence="3">The sequence shown here is derived from an EMBL/GenBank/DDBJ whole genome shotgun (WGS) entry which is preliminary data.</text>
</comment>
<dbReference type="NCBIfam" id="TIGR02145">
    <property type="entry name" value="Fib_succ_major"/>
    <property type="match status" value="1"/>
</dbReference>
<evidence type="ECO:0000313" key="4">
    <source>
        <dbReference type="Proteomes" id="UP001165367"/>
    </source>
</evidence>
<reference evidence="3" key="1">
    <citation type="submission" date="2022-01" db="EMBL/GenBank/DDBJ databases">
        <authorList>
            <person name="Jo J.-H."/>
            <person name="Im W.-T."/>
        </authorList>
    </citation>
    <scope>NUCLEOTIDE SEQUENCE</scope>
    <source>
        <strain evidence="3">NA20</strain>
    </source>
</reference>
<dbReference type="Pfam" id="PF09603">
    <property type="entry name" value="Fib_succ_major"/>
    <property type="match status" value="1"/>
</dbReference>
<proteinExistence type="predicted"/>
<dbReference type="Proteomes" id="UP001165367">
    <property type="component" value="Unassembled WGS sequence"/>
</dbReference>
<evidence type="ECO:0000256" key="1">
    <source>
        <dbReference type="SAM" id="SignalP"/>
    </source>
</evidence>
<feature type="domain" description="Fibrobacter succinogenes major paralogous" evidence="2">
    <location>
        <begin position="427"/>
        <end position="598"/>
    </location>
</feature>
<keyword evidence="4" id="KW-1185">Reference proteome</keyword>
<organism evidence="3 4">
    <name type="scientific">Terrimonas ginsenosidimutans</name>
    <dbReference type="NCBI Taxonomy" id="2908004"/>
    <lineage>
        <taxon>Bacteria</taxon>
        <taxon>Pseudomonadati</taxon>
        <taxon>Bacteroidota</taxon>
        <taxon>Chitinophagia</taxon>
        <taxon>Chitinophagales</taxon>
        <taxon>Chitinophagaceae</taxon>
        <taxon>Terrimonas</taxon>
    </lineage>
</organism>
<keyword evidence="1" id="KW-0732">Signal</keyword>
<dbReference type="RefSeq" id="WP_237867942.1">
    <property type="nucleotide sequence ID" value="NZ_JAKLTR010000001.1"/>
</dbReference>
<sequence length="600" mass="66152">MKYFLLSLALLLIAIACKKSGAEQPDQPQSIAASMAQITRVQSLGADVYAQTLATTSGDSLKAVNATAQFLVEQASVDKVYYWSTGLLEVQFKSGLRSHLVFVNRDARGQHLTRGGGGGDGLNQFAADQAFVEEIPNKKVLILNPYMESQYQGVYNKQNMFPSDFTVDVYNNTDVTFDRLNVLDDDYGLVILNTHGLPNGFFLRDGLRLPRGLWKPDMTDEEGDAATKQVIDSIGTQMKMPLRLFETGELEFNLFVDLDGYVIAQKWAHVSVTDKWIRNSSLSFNETILYGNHCWSGYTYDGPTERNLPEAWKSKGVAVYYGYATDEKYSGPVLNNYAMRWEDSLILHLLDGDSTGVAHLGNNNSLLSHTIQIEKVPVLVTRGLRIGAAPVKPLYFSQFFSPHYSYEKCGDTLVDRRDGQKYPTACIGDQRWMAANLNWAGAGICYNSNAQSCATHGRLYTITEVVGNQRSATNPSGVKGICPEGWHVPSLAEYEQLVKTVGGAEKAKTALRSRTGWPTPNQNTDAFGFKLMPSGMAVTGPNGTLYQYQGQGGYFWTTTKSSQGALDYGINGYSPNLGPVAFGPAADVDYRFSCRCVKDK</sequence>